<dbReference type="Gene3D" id="3.30.920.30">
    <property type="entry name" value="Hypothetical protein"/>
    <property type="match status" value="1"/>
</dbReference>
<dbReference type="GO" id="GO:0003729">
    <property type="term" value="F:mRNA binding"/>
    <property type="evidence" value="ECO:0007669"/>
    <property type="project" value="InterPro"/>
</dbReference>
<keyword evidence="7" id="KW-0346">Stress response</keyword>
<dbReference type="GO" id="GO:0016787">
    <property type="term" value="F:hydrolase activity"/>
    <property type="evidence" value="ECO:0007669"/>
    <property type="project" value="UniProtKB-KW"/>
</dbReference>
<comment type="caution">
    <text evidence="8">The sequence shown here is derived from an EMBL/GenBank/DDBJ whole genome shotgun (WGS) entry which is preliminary data.</text>
</comment>
<keyword evidence="5" id="KW-0378">Hydrolase</keyword>
<evidence type="ECO:0000256" key="3">
    <source>
        <dbReference type="ARBA" id="ARBA00022722"/>
    </source>
</evidence>
<evidence type="ECO:0000256" key="7">
    <source>
        <dbReference type="ARBA" id="ARBA00023016"/>
    </source>
</evidence>
<accession>A0A832G6J2</accession>
<evidence type="ECO:0000256" key="4">
    <source>
        <dbReference type="ARBA" id="ARBA00022759"/>
    </source>
</evidence>
<dbReference type="SUPFAM" id="SSF54786">
    <property type="entry name" value="YcfA/nrd intein domain"/>
    <property type="match status" value="1"/>
</dbReference>
<evidence type="ECO:0000256" key="6">
    <source>
        <dbReference type="ARBA" id="ARBA00022884"/>
    </source>
</evidence>
<dbReference type="PANTHER" id="PTHR34873:SF3">
    <property type="entry name" value="ADDICTION MODULE TOXIN, HICA FAMILY"/>
    <property type="match status" value="1"/>
</dbReference>
<dbReference type="InterPro" id="IPR038570">
    <property type="entry name" value="HicA_sf"/>
</dbReference>
<reference evidence="8" key="1">
    <citation type="journal article" date="2020" name="mSystems">
        <title>Genome- and Community-Level Interaction Insights into Carbon Utilization and Element Cycling Functions of Hydrothermarchaeota in Hydrothermal Sediment.</title>
        <authorList>
            <person name="Zhou Z."/>
            <person name="Liu Y."/>
            <person name="Xu W."/>
            <person name="Pan J."/>
            <person name="Luo Z.H."/>
            <person name="Li M."/>
        </authorList>
    </citation>
    <scope>NUCLEOTIDE SEQUENCE [LARGE SCALE GENOMIC DNA]</scope>
    <source>
        <strain evidence="8">SpSt-500</strain>
    </source>
</reference>
<dbReference type="GO" id="GO:0004519">
    <property type="term" value="F:endonuclease activity"/>
    <property type="evidence" value="ECO:0007669"/>
    <property type="project" value="UniProtKB-KW"/>
</dbReference>
<proteinExistence type="inferred from homology"/>
<protein>
    <submittedName>
        <fullName evidence="8">Addiction module toxin, HicA family</fullName>
    </submittedName>
</protein>
<evidence type="ECO:0000313" key="8">
    <source>
        <dbReference type="EMBL" id="HGT47441.1"/>
    </source>
</evidence>
<evidence type="ECO:0000256" key="2">
    <source>
        <dbReference type="ARBA" id="ARBA00022649"/>
    </source>
</evidence>
<sequence>MAKLPVISGKELIKALERDGFQIVRQKGSHVSLHKGEFRTVVPLHTDLSKGTLLSILKQCSLTKEKLLELLK</sequence>
<evidence type="ECO:0000256" key="1">
    <source>
        <dbReference type="ARBA" id="ARBA00006620"/>
    </source>
</evidence>
<dbReference type="InterPro" id="IPR012933">
    <property type="entry name" value="HicA_mRNA_interferase"/>
</dbReference>
<name>A0A832G6J2_9BACT</name>
<dbReference type="EMBL" id="DSVI01000006">
    <property type="protein sequence ID" value="HGT47441.1"/>
    <property type="molecule type" value="Genomic_DNA"/>
</dbReference>
<dbReference type="Pfam" id="PF07927">
    <property type="entry name" value="HicA_toxin"/>
    <property type="match status" value="1"/>
</dbReference>
<gene>
    <name evidence="8" type="ORF">ENS56_05370</name>
</gene>
<dbReference type="AlphaFoldDB" id="A0A832G6J2"/>
<comment type="similarity">
    <text evidence="1">Belongs to the HicA mRNA interferase family.</text>
</comment>
<dbReference type="PANTHER" id="PTHR34873">
    <property type="entry name" value="SSR1766 PROTEIN"/>
    <property type="match status" value="1"/>
</dbReference>
<organism evidence="8">
    <name type="scientific">Ignavibacterium album</name>
    <dbReference type="NCBI Taxonomy" id="591197"/>
    <lineage>
        <taxon>Bacteria</taxon>
        <taxon>Pseudomonadati</taxon>
        <taxon>Ignavibacteriota</taxon>
        <taxon>Ignavibacteria</taxon>
        <taxon>Ignavibacteriales</taxon>
        <taxon>Ignavibacteriaceae</taxon>
        <taxon>Ignavibacterium</taxon>
    </lineage>
</organism>
<keyword evidence="3" id="KW-0540">Nuclease</keyword>
<keyword evidence="6" id="KW-0694">RNA-binding</keyword>
<evidence type="ECO:0000256" key="5">
    <source>
        <dbReference type="ARBA" id="ARBA00022801"/>
    </source>
</evidence>
<keyword evidence="2" id="KW-1277">Toxin-antitoxin system</keyword>
<keyword evidence="4" id="KW-0255">Endonuclease</keyword>